<organism evidence="9 10">
    <name type="scientific">Apiospora arundinis</name>
    <dbReference type="NCBI Taxonomy" id="335852"/>
    <lineage>
        <taxon>Eukaryota</taxon>
        <taxon>Fungi</taxon>
        <taxon>Dikarya</taxon>
        <taxon>Ascomycota</taxon>
        <taxon>Pezizomycotina</taxon>
        <taxon>Sordariomycetes</taxon>
        <taxon>Xylariomycetidae</taxon>
        <taxon>Amphisphaeriales</taxon>
        <taxon>Apiosporaceae</taxon>
        <taxon>Apiospora</taxon>
    </lineage>
</organism>
<protein>
    <submittedName>
        <fullName evidence="9">Satratoxin biosynthesis SC1 cluster protein 4</fullName>
    </submittedName>
</protein>
<feature type="transmembrane region" description="Helical" evidence="7">
    <location>
        <begin position="265"/>
        <end position="288"/>
    </location>
</feature>
<evidence type="ECO:0000256" key="3">
    <source>
        <dbReference type="ARBA" id="ARBA00022989"/>
    </source>
</evidence>
<feature type="transmembrane region" description="Helical" evidence="7">
    <location>
        <begin position="117"/>
        <end position="138"/>
    </location>
</feature>
<evidence type="ECO:0000256" key="6">
    <source>
        <dbReference type="SAM" id="MobiDB-lite"/>
    </source>
</evidence>
<feature type="transmembrane region" description="Helical" evidence="7">
    <location>
        <begin position="191"/>
        <end position="214"/>
    </location>
</feature>
<comment type="caution">
    <text evidence="9">The sequence shown here is derived from an EMBL/GenBank/DDBJ whole genome shotgun (WGS) entry which is preliminary data.</text>
</comment>
<feature type="region of interest" description="Disordered" evidence="6">
    <location>
        <begin position="1"/>
        <end position="21"/>
    </location>
</feature>
<keyword evidence="3 7" id="KW-1133">Transmembrane helix</keyword>
<dbReference type="InterPro" id="IPR049326">
    <property type="entry name" value="Rhodopsin_dom_fungi"/>
</dbReference>
<evidence type="ECO:0000256" key="1">
    <source>
        <dbReference type="ARBA" id="ARBA00004141"/>
    </source>
</evidence>
<dbReference type="Proteomes" id="UP001390339">
    <property type="component" value="Unassembled WGS sequence"/>
</dbReference>
<feature type="transmembrane region" description="Helical" evidence="7">
    <location>
        <begin position="226"/>
        <end position="245"/>
    </location>
</feature>
<dbReference type="PANTHER" id="PTHR33048">
    <property type="entry name" value="PTH11-LIKE INTEGRAL MEMBRANE PROTEIN (AFU_ORTHOLOGUE AFUA_5G11245)"/>
    <property type="match status" value="1"/>
</dbReference>
<keyword evidence="2 7" id="KW-0812">Transmembrane</keyword>
<feature type="domain" description="Rhodopsin" evidence="8">
    <location>
        <begin position="50"/>
        <end position="293"/>
    </location>
</feature>
<dbReference type="EMBL" id="JAPCWZ010000007">
    <property type="protein sequence ID" value="KAK8855167.1"/>
    <property type="molecule type" value="Genomic_DNA"/>
</dbReference>
<sequence>MESLSPDKQLGDGAGQLPAIPPEMLRGDRRPMIYHVAAWMTFLSTLALALRLWSRRIARQKLGVDDWLVVLSQMLEYAVCALTITTAVNGVGLRAIAVYMMPDAQERFATIEKLGETLLPLVSTGLTLIKLSVLALYFRLFRSAFMKVAIYILSAMAVVWWLINVGFAIWGCKATWKVETFDGSGCLQHSTPFLTGTTVAVIAINLAIITLPMYEVLRLQMSPWNKVAVCGLFLLGGLSIVAGIVRWRLLQVYYDNEKRDPLYDYAITSIFVLLEMCAAITGVCLSTIRPFIQWLKGHVGWRSVISGSRPSKRTGTLHTIGDGSSGRRRHANLSSVSDDSAMGGSFVRINDQTRDQHSVELAEISALRK</sequence>
<reference evidence="9 10" key="1">
    <citation type="journal article" date="2024" name="IMA Fungus">
        <title>Apiospora arundinis, a panoply of carbohydrate-active enzymes and secondary metabolites.</title>
        <authorList>
            <person name="Sorensen T."/>
            <person name="Petersen C."/>
            <person name="Muurmann A.T."/>
            <person name="Christiansen J.V."/>
            <person name="Brundto M.L."/>
            <person name="Overgaard C.K."/>
            <person name="Boysen A.T."/>
            <person name="Wollenberg R.D."/>
            <person name="Larsen T.O."/>
            <person name="Sorensen J.L."/>
            <person name="Nielsen K.L."/>
            <person name="Sondergaard T.E."/>
        </authorList>
    </citation>
    <scope>NUCLEOTIDE SEQUENCE [LARGE SCALE GENOMIC DNA]</scope>
    <source>
        <strain evidence="9 10">AAU 773</strain>
    </source>
</reference>
<dbReference type="PANTHER" id="PTHR33048:SF47">
    <property type="entry name" value="INTEGRAL MEMBRANE PROTEIN-RELATED"/>
    <property type="match status" value="1"/>
</dbReference>
<name>A0ABR2HZF2_9PEZI</name>
<evidence type="ECO:0000313" key="10">
    <source>
        <dbReference type="Proteomes" id="UP001390339"/>
    </source>
</evidence>
<comment type="subcellular location">
    <subcellularLocation>
        <location evidence="1">Membrane</location>
        <topology evidence="1">Multi-pass membrane protein</topology>
    </subcellularLocation>
</comment>
<dbReference type="InterPro" id="IPR052337">
    <property type="entry name" value="SAT4-like"/>
</dbReference>
<proteinExistence type="inferred from homology"/>
<feature type="transmembrane region" description="Helical" evidence="7">
    <location>
        <begin position="74"/>
        <end position="97"/>
    </location>
</feature>
<evidence type="ECO:0000259" key="8">
    <source>
        <dbReference type="Pfam" id="PF20684"/>
    </source>
</evidence>
<keyword evidence="10" id="KW-1185">Reference proteome</keyword>
<evidence type="ECO:0000256" key="5">
    <source>
        <dbReference type="ARBA" id="ARBA00038359"/>
    </source>
</evidence>
<gene>
    <name evidence="9" type="ORF">PGQ11_011079</name>
</gene>
<evidence type="ECO:0000256" key="4">
    <source>
        <dbReference type="ARBA" id="ARBA00023136"/>
    </source>
</evidence>
<feature type="transmembrane region" description="Helical" evidence="7">
    <location>
        <begin position="32"/>
        <end position="53"/>
    </location>
</feature>
<comment type="similarity">
    <text evidence="5">Belongs to the SAT4 family.</text>
</comment>
<evidence type="ECO:0000256" key="7">
    <source>
        <dbReference type="SAM" id="Phobius"/>
    </source>
</evidence>
<evidence type="ECO:0000256" key="2">
    <source>
        <dbReference type="ARBA" id="ARBA00022692"/>
    </source>
</evidence>
<accession>A0ABR2HZF2</accession>
<evidence type="ECO:0000313" key="9">
    <source>
        <dbReference type="EMBL" id="KAK8855167.1"/>
    </source>
</evidence>
<feature type="transmembrane region" description="Helical" evidence="7">
    <location>
        <begin position="150"/>
        <end position="171"/>
    </location>
</feature>
<keyword evidence="4 7" id="KW-0472">Membrane</keyword>
<dbReference type="Pfam" id="PF20684">
    <property type="entry name" value="Fung_rhodopsin"/>
    <property type="match status" value="1"/>
</dbReference>
<feature type="region of interest" description="Disordered" evidence="6">
    <location>
        <begin position="315"/>
        <end position="339"/>
    </location>
</feature>